<dbReference type="EMBL" id="JAWQEG010009224">
    <property type="protein sequence ID" value="KAK3848989.1"/>
    <property type="molecule type" value="Genomic_DNA"/>
</dbReference>
<dbReference type="AlphaFoldDB" id="A0AAE1BH79"/>
<proteinExistence type="predicted"/>
<name>A0AAE1BH79_PETCI</name>
<dbReference type="Proteomes" id="UP001286313">
    <property type="component" value="Unassembled WGS sequence"/>
</dbReference>
<feature type="region of interest" description="Disordered" evidence="1">
    <location>
        <begin position="1"/>
        <end position="66"/>
    </location>
</feature>
<feature type="compositionally biased region" description="Polar residues" evidence="1">
    <location>
        <begin position="208"/>
        <end position="219"/>
    </location>
</feature>
<sequence length="251" mass="26995">MGKQSMNGGVSCEDGLRFENGLSCEDGVSCEDRQEEEEEEEEEEQEQEEEEEEEEEEEGGSASLSHPFCCRSPSVPLNTTFSALRRSVTSPEKCQSRAEISGEKLGWFYTCLSRGQVDLRVGRVATYLGQLPPVVFPGGDFFGCEDRGESISPREFCGSRAVWLGDSHKHSNCGEKAEAADGRVLHQSAHGRSEWWRVLGRAGGAATQPPSDAPQTWSATEAPGEAGGASVGRQSCSNISGRGGRVSALAA</sequence>
<protein>
    <submittedName>
        <fullName evidence="2">Uncharacterized protein</fullName>
    </submittedName>
</protein>
<evidence type="ECO:0000313" key="3">
    <source>
        <dbReference type="Proteomes" id="UP001286313"/>
    </source>
</evidence>
<comment type="caution">
    <text evidence="2">The sequence shown here is derived from an EMBL/GenBank/DDBJ whole genome shotgun (WGS) entry which is preliminary data.</text>
</comment>
<organism evidence="2 3">
    <name type="scientific">Petrolisthes cinctipes</name>
    <name type="common">Flat porcelain crab</name>
    <dbReference type="NCBI Taxonomy" id="88211"/>
    <lineage>
        <taxon>Eukaryota</taxon>
        <taxon>Metazoa</taxon>
        <taxon>Ecdysozoa</taxon>
        <taxon>Arthropoda</taxon>
        <taxon>Crustacea</taxon>
        <taxon>Multicrustacea</taxon>
        <taxon>Malacostraca</taxon>
        <taxon>Eumalacostraca</taxon>
        <taxon>Eucarida</taxon>
        <taxon>Decapoda</taxon>
        <taxon>Pleocyemata</taxon>
        <taxon>Anomura</taxon>
        <taxon>Galatheoidea</taxon>
        <taxon>Porcellanidae</taxon>
        <taxon>Petrolisthes</taxon>
    </lineage>
</organism>
<accession>A0AAE1BH79</accession>
<gene>
    <name evidence="2" type="ORF">Pcinc_044241</name>
</gene>
<feature type="compositionally biased region" description="Acidic residues" evidence="1">
    <location>
        <begin position="33"/>
        <end position="59"/>
    </location>
</feature>
<reference evidence="2" key="1">
    <citation type="submission" date="2023-10" db="EMBL/GenBank/DDBJ databases">
        <title>Genome assemblies of two species of porcelain crab, Petrolisthes cinctipes and Petrolisthes manimaculis (Anomura: Porcellanidae).</title>
        <authorList>
            <person name="Angst P."/>
        </authorList>
    </citation>
    <scope>NUCLEOTIDE SEQUENCE</scope>
    <source>
        <strain evidence="2">PB745_01</strain>
        <tissue evidence="2">Gill</tissue>
    </source>
</reference>
<keyword evidence="3" id="KW-1185">Reference proteome</keyword>
<evidence type="ECO:0000256" key="1">
    <source>
        <dbReference type="SAM" id="MobiDB-lite"/>
    </source>
</evidence>
<evidence type="ECO:0000313" key="2">
    <source>
        <dbReference type="EMBL" id="KAK3848989.1"/>
    </source>
</evidence>
<feature type="region of interest" description="Disordered" evidence="1">
    <location>
        <begin position="203"/>
        <end position="251"/>
    </location>
</feature>